<evidence type="ECO:0000313" key="1">
    <source>
        <dbReference type="EMBL" id="EJW01272.1"/>
    </source>
</evidence>
<proteinExistence type="predicted"/>
<accession>J9DIS6</accession>
<evidence type="ECO:0008006" key="3">
    <source>
        <dbReference type="Google" id="ProtNLM"/>
    </source>
</evidence>
<sequence>MTKNILNLFKVSRKNTIKSFTNKEKMANIIDNISSQLSTHCLKTHHKAINELLDNINKGNDMSDLYLNVLKISDTRDHILKSKINYYLAMNAKNPNLLMLTVNTLLKDLADPKKELRMLAIDFINKIPYADEYFLKIFIQILKKGDSDEQKMIISILGKFFLKQEWVEKYELVSLLREYALGIDNFEALKTTYNIIDACKILEINEIFQLLETKRTAYDSKLILLCIMKKIIRSNMIQETNQLKRAENIALSLVNSVDMKICYMASKVLMEITKTHSQFIF</sequence>
<dbReference type="HOGENOM" id="CLU_992274_0_0_1"/>
<feature type="non-terminal residue" evidence="1">
    <location>
        <position position="281"/>
    </location>
</feature>
<dbReference type="InterPro" id="IPR016024">
    <property type="entry name" value="ARM-type_fold"/>
</dbReference>
<dbReference type="EMBL" id="AFBI03000204">
    <property type="protein sequence ID" value="EJW01272.1"/>
    <property type="molecule type" value="Genomic_DNA"/>
</dbReference>
<dbReference type="InParanoid" id="J9DIS6"/>
<organism evidence="1 2">
    <name type="scientific">Edhazardia aedis (strain USNM 41457)</name>
    <name type="common">Microsporidian parasite</name>
    <dbReference type="NCBI Taxonomy" id="1003232"/>
    <lineage>
        <taxon>Eukaryota</taxon>
        <taxon>Fungi</taxon>
        <taxon>Fungi incertae sedis</taxon>
        <taxon>Microsporidia</taxon>
        <taxon>Edhazardia</taxon>
    </lineage>
</organism>
<dbReference type="AlphaFoldDB" id="J9DIS6"/>
<dbReference type="OrthoDB" id="2192743at2759"/>
<protein>
    <recommendedName>
        <fullName evidence="3">Clathrin/coatomer adaptor adaptin-like N-terminal domain-containing protein</fullName>
    </recommendedName>
</protein>
<keyword evidence="2" id="KW-1185">Reference proteome</keyword>
<reference evidence="2" key="2">
    <citation type="submission" date="2015-07" db="EMBL/GenBank/DDBJ databases">
        <title>Contrasting host-pathogen interactions and genome evolution in two generalist and specialist microsporidian pathogens of mosquitoes.</title>
        <authorList>
            <consortium name="The Broad Institute Genomics Platform"/>
            <consortium name="The Broad Institute Genome Sequencing Center for Infectious Disease"/>
            <person name="Cuomo C.A."/>
            <person name="Sanscrainte N.D."/>
            <person name="Goldberg J.M."/>
            <person name="Heiman D."/>
            <person name="Young S."/>
            <person name="Zeng Q."/>
            <person name="Becnel J.J."/>
            <person name="Birren B.W."/>
        </authorList>
    </citation>
    <scope>NUCLEOTIDE SEQUENCE [LARGE SCALE GENOMIC DNA]</scope>
    <source>
        <strain evidence="2">USNM 41457</strain>
    </source>
</reference>
<dbReference type="Gene3D" id="1.25.10.10">
    <property type="entry name" value="Leucine-rich Repeat Variant"/>
    <property type="match status" value="1"/>
</dbReference>
<evidence type="ECO:0000313" key="2">
    <source>
        <dbReference type="Proteomes" id="UP000003163"/>
    </source>
</evidence>
<dbReference type="STRING" id="1003232.J9DIS6"/>
<dbReference type="InterPro" id="IPR011989">
    <property type="entry name" value="ARM-like"/>
</dbReference>
<comment type="caution">
    <text evidence="1">The sequence shown here is derived from an EMBL/GenBank/DDBJ whole genome shotgun (WGS) entry which is preliminary data.</text>
</comment>
<gene>
    <name evidence="1" type="ORF">EDEG_04032</name>
</gene>
<dbReference type="VEuPathDB" id="MicrosporidiaDB:EDEG_04032"/>
<dbReference type="Proteomes" id="UP000003163">
    <property type="component" value="Unassembled WGS sequence"/>
</dbReference>
<name>J9DIS6_EDHAE</name>
<reference evidence="1 2" key="1">
    <citation type="submission" date="2011-08" db="EMBL/GenBank/DDBJ databases">
        <authorList>
            <person name="Liu Z.J."/>
            <person name="Shi F.L."/>
            <person name="Lu J.Q."/>
            <person name="Li M."/>
            <person name="Wang Z.L."/>
        </authorList>
    </citation>
    <scope>NUCLEOTIDE SEQUENCE [LARGE SCALE GENOMIC DNA]</scope>
    <source>
        <strain evidence="1 2">USNM 41457</strain>
    </source>
</reference>
<dbReference type="SUPFAM" id="SSF48371">
    <property type="entry name" value="ARM repeat"/>
    <property type="match status" value="1"/>
</dbReference>